<dbReference type="InterPro" id="IPR046335">
    <property type="entry name" value="LacI/GalR-like_sensor"/>
</dbReference>
<evidence type="ECO:0000256" key="3">
    <source>
        <dbReference type="ARBA" id="ARBA00023163"/>
    </source>
</evidence>
<gene>
    <name evidence="5" type="ORF">EHS13_24190</name>
</gene>
<dbReference type="PANTHER" id="PTHR30146:SF109">
    <property type="entry name" value="HTH-TYPE TRANSCRIPTIONAL REGULATOR GALS"/>
    <property type="match status" value="1"/>
</dbReference>
<dbReference type="Pfam" id="PF13377">
    <property type="entry name" value="Peripla_BP_3"/>
    <property type="match status" value="1"/>
</dbReference>
<dbReference type="SUPFAM" id="SSF47413">
    <property type="entry name" value="lambda repressor-like DNA-binding domains"/>
    <property type="match status" value="1"/>
</dbReference>
<dbReference type="SMART" id="SM00354">
    <property type="entry name" value="HTH_LACI"/>
    <property type="match status" value="1"/>
</dbReference>
<dbReference type="RefSeq" id="WP_155702867.1">
    <property type="nucleotide sequence ID" value="NZ_CP034235.1"/>
</dbReference>
<dbReference type="KEGG" id="ppsc:EHS13_24190"/>
<evidence type="ECO:0000313" key="5">
    <source>
        <dbReference type="EMBL" id="QGQ97766.1"/>
    </source>
</evidence>
<evidence type="ECO:0000256" key="2">
    <source>
        <dbReference type="ARBA" id="ARBA00023125"/>
    </source>
</evidence>
<dbReference type="InterPro" id="IPR000843">
    <property type="entry name" value="HTH_LacI"/>
</dbReference>
<keyword evidence="6" id="KW-1185">Reference proteome</keyword>
<keyword evidence="3" id="KW-0804">Transcription</keyword>
<dbReference type="GO" id="GO:0000976">
    <property type="term" value="F:transcription cis-regulatory region binding"/>
    <property type="evidence" value="ECO:0007669"/>
    <property type="project" value="TreeGrafter"/>
</dbReference>
<evidence type="ECO:0000313" key="6">
    <source>
        <dbReference type="Proteomes" id="UP000426246"/>
    </source>
</evidence>
<dbReference type="AlphaFoldDB" id="A0A6B8RQW1"/>
<dbReference type="PROSITE" id="PS50932">
    <property type="entry name" value="HTH_LACI_2"/>
    <property type="match status" value="1"/>
</dbReference>
<dbReference type="PANTHER" id="PTHR30146">
    <property type="entry name" value="LACI-RELATED TRANSCRIPTIONAL REPRESSOR"/>
    <property type="match status" value="1"/>
</dbReference>
<dbReference type="InterPro" id="IPR010982">
    <property type="entry name" value="Lambda_DNA-bd_dom_sf"/>
</dbReference>
<keyword evidence="1" id="KW-0805">Transcription regulation</keyword>
<evidence type="ECO:0000256" key="1">
    <source>
        <dbReference type="ARBA" id="ARBA00023015"/>
    </source>
</evidence>
<dbReference type="InterPro" id="IPR028082">
    <property type="entry name" value="Peripla_BP_I"/>
</dbReference>
<dbReference type="EMBL" id="CP034235">
    <property type="protein sequence ID" value="QGQ97766.1"/>
    <property type="molecule type" value="Genomic_DNA"/>
</dbReference>
<dbReference type="CDD" id="cd01392">
    <property type="entry name" value="HTH_LacI"/>
    <property type="match status" value="1"/>
</dbReference>
<dbReference type="OrthoDB" id="2026446at2"/>
<dbReference type="Proteomes" id="UP000426246">
    <property type="component" value="Chromosome"/>
</dbReference>
<dbReference type="SUPFAM" id="SSF53822">
    <property type="entry name" value="Periplasmic binding protein-like I"/>
    <property type="match status" value="1"/>
</dbReference>
<accession>A0A6B8RQW1</accession>
<evidence type="ECO:0000259" key="4">
    <source>
        <dbReference type="PROSITE" id="PS50932"/>
    </source>
</evidence>
<protein>
    <submittedName>
        <fullName evidence="5">LacI family transcriptional regulator</fullName>
    </submittedName>
</protein>
<proteinExistence type="predicted"/>
<keyword evidence="2" id="KW-0238">DNA-binding</keyword>
<dbReference type="Gene3D" id="3.40.50.2300">
    <property type="match status" value="2"/>
</dbReference>
<dbReference type="Gene3D" id="1.10.260.40">
    <property type="entry name" value="lambda repressor-like DNA-binding domains"/>
    <property type="match status" value="1"/>
</dbReference>
<sequence>MNKITMQAIANEMKLSKSLVSKALSNQAGVNEETKERIRLTAIRLGYRINSSIMSVSSSRTGNIAILIPKEDMEDFEYWGKVIRGIEKGLSEKSFSMILSAIDTSLTPSDGMPSCIQDRKVDGAIVLGFVPQSYIQVVQQMGLPVVMVDSSSTQLKFDHVLVENYLGSYEATRYLLDRNHTAIGFVGDIDYAASFAERYRGFAKCISDFNFEKHKKIKEYAYTQSRGSRSIPFNLLQLQSALSGPDKPSALVCANDPVAFEVMQLLTRLGLRCPEDISLIGFDNLQKCEWTTPALTSVDGGKDTMGSRAVLLMFRRMNESMTRSEHIMITTEIVERQSVRVIPDEH</sequence>
<reference evidence="6" key="1">
    <citation type="submission" date="2018-11" db="EMBL/GenBank/DDBJ databases">
        <title>Complete genome sequence of Paenibacillus sp. ML311-T8.</title>
        <authorList>
            <person name="Nam Y.-D."/>
            <person name="Kang J."/>
            <person name="Chung W.-H."/>
            <person name="Park Y.S."/>
        </authorList>
    </citation>
    <scope>NUCLEOTIDE SEQUENCE [LARGE SCALE GENOMIC DNA]</scope>
    <source>
        <strain evidence="6">ML311-T8</strain>
    </source>
</reference>
<name>A0A6B8RQW1_9BACL</name>
<feature type="domain" description="HTH lacI-type" evidence="4">
    <location>
        <begin position="4"/>
        <end position="58"/>
    </location>
</feature>
<organism evidence="5 6">
    <name type="scientific">Paenibacillus psychroresistens</name>
    <dbReference type="NCBI Taxonomy" id="1778678"/>
    <lineage>
        <taxon>Bacteria</taxon>
        <taxon>Bacillati</taxon>
        <taxon>Bacillota</taxon>
        <taxon>Bacilli</taxon>
        <taxon>Bacillales</taxon>
        <taxon>Paenibacillaceae</taxon>
        <taxon>Paenibacillus</taxon>
    </lineage>
</organism>
<dbReference type="GO" id="GO:0003700">
    <property type="term" value="F:DNA-binding transcription factor activity"/>
    <property type="evidence" value="ECO:0007669"/>
    <property type="project" value="TreeGrafter"/>
</dbReference>